<gene>
    <name evidence="1" type="ORF">M9Y10_010821</name>
</gene>
<sequence>MTQSNVVPQRDSEIDQSFLDQIRDERRLASSSLNSKVSVISSDEFNSLIYQRRNALTENENQYIPEELNLNLVACD</sequence>
<evidence type="ECO:0000313" key="1">
    <source>
        <dbReference type="EMBL" id="KAK8865281.1"/>
    </source>
</evidence>
<protein>
    <submittedName>
        <fullName evidence="1">Uncharacterized protein</fullName>
    </submittedName>
</protein>
<accession>A0ABR2ILS5</accession>
<keyword evidence="2" id="KW-1185">Reference proteome</keyword>
<organism evidence="1 2">
    <name type="scientific">Tritrichomonas musculus</name>
    <dbReference type="NCBI Taxonomy" id="1915356"/>
    <lineage>
        <taxon>Eukaryota</taxon>
        <taxon>Metamonada</taxon>
        <taxon>Parabasalia</taxon>
        <taxon>Tritrichomonadida</taxon>
        <taxon>Tritrichomonadidae</taxon>
        <taxon>Tritrichomonas</taxon>
    </lineage>
</organism>
<name>A0ABR2ILS5_9EUKA</name>
<dbReference type="Proteomes" id="UP001470230">
    <property type="component" value="Unassembled WGS sequence"/>
</dbReference>
<proteinExistence type="predicted"/>
<dbReference type="EMBL" id="JAPFFF010000016">
    <property type="protein sequence ID" value="KAK8865281.1"/>
    <property type="molecule type" value="Genomic_DNA"/>
</dbReference>
<comment type="caution">
    <text evidence="1">The sequence shown here is derived from an EMBL/GenBank/DDBJ whole genome shotgun (WGS) entry which is preliminary data.</text>
</comment>
<reference evidence="1 2" key="1">
    <citation type="submission" date="2024-04" db="EMBL/GenBank/DDBJ databases">
        <title>Tritrichomonas musculus Genome.</title>
        <authorList>
            <person name="Alves-Ferreira E."/>
            <person name="Grigg M."/>
            <person name="Lorenzi H."/>
            <person name="Galac M."/>
        </authorList>
    </citation>
    <scope>NUCLEOTIDE SEQUENCE [LARGE SCALE GENOMIC DNA]</scope>
    <source>
        <strain evidence="1 2">EAF2021</strain>
    </source>
</reference>
<evidence type="ECO:0000313" key="2">
    <source>
        <dbReference type="Proteomes" id="UP001470230"/>
    </source>
</evidence>